<dbReference type="GO" id="GO:0043527">
    <property type="term" value="C:tRNA methyltransferase complex"/>
    <property type="evidence" value="ECO:0007669"/>
    <property type="project" value="TreeGrafter"/>
</dbReference>
<dbReference type="GO" id="GO:0006400">
    <property type="term" value="P:tRNA modification"/>
    <property type="evidence" value="ECO:0007669"/>
    <property type="project" value="TreeGrafter"/>
</dbReference>
<dbReference type="SMART" id="SM00320">
    <property type="entry name" value="WD40"/>
    <property type="match status" value="2"/>
</dbReference>
<comment type="subcellular location">
    <subcellularLocation>
        <location evidence="1">Nucleus</location>
    </subcellularLocation>
</comment>
<dbReference type="Proteomes" id="UP001150266">
    <property type="component" value="Unassembled WGS sequence"/>
</dbReference>
<dbReference type="PROSITE" id="PS50294">
    <property type="entry name" value="WD_REPEATS_REGION"/>
    <property type="match status" value="1"/>
</dbReference>
<feature type="repeat" description="WD" evidence="6">
    <location>
        <begin position="47"/>
        <end position="85"/>
    </location>
</feature>
<keyword evidence="8" id="KW-1185">Reference proteome</keyword>
<dbReference type="OrthoDB" id="339900at2759"/>
<gene>
    <name evidence="7" type="ORF">J3R30DRAFT_3256011</name>
</gene>
<comment type="caution">
    <text evidence="7">The sequence shown here is derived from an EMBL/GenBank/DDBJ whole genome shotgun (WGS) entry which is preliminary data.</text>
</comment>
<dbReference type="GO" id="GO:0036265">
    <property type="term" value="P:RNA (guanine-N7)-methylation"/>
    <property type="evidence" value="ECO:0007669"/>
    <property type="project" value="InterPro"/>
</dbReference>
<dbReference type="InterPro" id="IPR036322">
    <property type="entry name" value="WD40_repeat_dom_sf"/>
</dbReference>
<reference evidence="7" key="1">
    <citation type="submission" date="2022-08" db="EMBL/GenBank/DDBJ databases">
        <title>A Global Phylogenomic Analysis of the Shiitake Genus Lentinula.</title>
        <authorList>
            <consortium name="DOE Joint Genome Institute"/>
            <person name="Sierra-Patev S."/>
            <person name="Min B."/>
            <person name="Naranjo-Ortiz M."/>
            <person name="Looney B."/>
            <person name="Konkel Z."/>
            <person name="Slot J.C."/>
            <person name="Sakamoto Y."/>
            <person name="Steenwyk J.L."/>
            <person name="Rokas A."/>
            <person name="Carro J."/>
            <person name="Camarero S."/>
            <person name="Ferreira P."/>
            <person name="Molpeceres G."/>
            <person name="Ruiz-Duenas F.J."/>
            <person name="Serrano A."/>
            <person name="Henrissat B."/>
            <person name="Drula E."/>
            <person name="Hughes K.W."/>
            <person name="Mata J.L."/>
            <person name="Ishikawa N.K."/>
            <person name="Vargas-Isla R."/>
            <person name="Ushijima S."/>
            <person name="Smith C.A."/>
            <person name="Ahrendt S."/>
            <person name="Andreopoulos W."/>
            <person name="He G."/>
            <person name="Labutti K."/>
            <person name="Lipzen A."/>
            <person name="Ng V."/>
            <person name="Riley R."/>
            <person name="Sandor L."/>
            <person name="Barry K."/>
            <person name="Martinez A.T."/>
            <person name="Xiao Y."/>
            <person name="Gibbons J.G."/>
            <person name="Terashima K."/>
            <person name="Grigoriev I.V."/>
            <person name="Hibbett D.S."/>
        </authorList>
    </citation>
    <scope>NUCLEOTIDE SEQUENCE</scope>
    <source>
        <strain evidence="7">JLM2183</strain>
    </source>
</reference>
<evidence type="ECO:0000256" key="5">
    <source>
        <dbReference type="ARBA" id="ARBA00023242"/>
    </source>
</evidence>
<evidence type="ECO:0000256" key="6">
    <source>
        <dbReference type="PROSITE-ProRule" id="PRU00221"/>
    </source>
</evidence>
<keyword evidence="4" id="KW-0677">Repeat</keyword>
<proteinExistence type="predicted"/>
<dbReference type="GO" id="GO:0005634">
    <property type="term" value="C:nucleus"/>
    <property type="evidence" value="ECO:0007669"/>
    <property type="project" value="UniProtKB-SubCell"/>
</dbReference>
<keyword evidence="2 6" id="KW-0853">WD repeat</keyword>
<evidence type="ECO:0000256" key="3">
    <source>
        <dbReference type="ARBA" id="ARBA00022694"/>
    </source>
</evidence>
<evidence type="ECO:0000256" key="4">
    <source>
        <dbReference type="ARBA" id="ARBA00022737"/>
    </source>
</evidence>
<dbReference type="InterPro" id="IPR001680">
    <property type="entry name" value="WD40_rpt"/>
</dbReference>
<dbReference type="Pfam" id="PF00400">
    <property type="entry name" value="WD40"/>
    <property type="match status" value="2"/>
</dbReference>
<dbReference type="PROSITE" id="PS50082">
    <property type="entry name" value="WD_REPEATS_2"/>
    <property type="match status" value="2"/>
</dbReference>
<evidence type="ECO:0000313" key="8">
    <source>
        <dbReference type="Proteomes" id="UP001150266"/>
    </source>
</evidence>
<dbReference type="EMBL" id="JAOTPV010000009">
    <property type="protein sequence ID" value="KAJ4478386.1"/>
    <property type="molecule type" value="Genomic_DNA"/>
</dbReference>
<evidence type="ECO:0000313" key="7">
    <source>
        <dbReference type="EMBL" id="KAJ4478386.1"/>
    </source>
</evidence>
<accession>A0A9W9ABU2</accession>
<feature type="non-terminal residue" evidence="7">
    <location>
        <position position="1"/>
    </location>
</feature>
<dbReference type="InterPro" id="IPR015943">
    <property type="entry name" value="WD40/YVTN_repeat-like_dom_sf"/>
</dbReference>
<dbReference type="SUPFAM" id="SSF50978">
    <property type="entry name" value="WD40 repeat-like"/>
    <property type="match status" value="1"/>
</dbReference>
<dbReference type="Gene3D" id="2.130.10.10">
    <property type="entry name" value="YVTN repeat-like/Quinoprotein amine dehydrogenase"/>
    <property type="match status" value="1"/>
</dbReference>
<feature type="non-terminal residue" evidence="7">
    <location>
        <position position="85"/>
    </location>
</feature>
<keyword evidence="5" id="KW-0539">Nucleus</keyword>
<protein>
    <submittedName>
        <fullName evidence="7">Uncharacterized protein</fullName>
    </submittedName>
</protein>
<name>A0A9W9ABU2_9AGAR</name>
<organism evidence="7 8">
    <name type="scientific">Lentinula aciculospora</name>
    <dbReference type="NCBI Taxonomy" id="153920"/>
    <lineage>
        <taxon>Eukaryota</taxon>
        <taxon>Fungi</taxon>
        <taxon>Dikarya</taxon>
        <taxon>Basidiomycota</taxon>
        <taxon>Agaricomycotina</taxon>
        <taxon>Agaricomycetes</taxon>
        <taxon>Agaricomycetidae</taxon>
        <taxon>Agaricales</taxon>
        <taxon>Marasmiineae</taxon>
        <taxon>Omphalotaceae</taxon>
        <taxon>Lentinula</taxon>
    </lineage>
</organism>
<dbReference type="GO" id="GO:0005829">
    <property type="term" value="C:cytosol"/>
    <property type="evidence" value="ECO:0007669"/>
    <property type="project" value="TreeGrafter"/>
</dbReference>
<evidence type="ECO:0000256" key="1">
    <source>
        <dbReference type="ARBA" id="ARBA00004123"/>
    </source>
</evidence>
<dbReference type="InterPro" id="IPR028884">
    <property type="entry name" value="Trm82"/>
</dbReference>
<sequence length="85" mass="9395">GTLVLGHTSLLTCLLLTPDNKYIITADRDEHIRVSWYPQGFCVESFCLGHAQFISAIHVSSDLPDTLISGGGDSELKIWDWFSGK</sequence>
<dbReference type="AlphaFoldDB" id="A0A9W9ABU2"/>
<feature type="repeat" description="WD" evidence="6">
    <location>
        <begin position="4"/>
        <end position="34"/>
    </location>
</feature>
<dbReference type="PANTHER" id="PTHR16288:SF0">
    <property type="entry name" value="TRNA (GUANINE-N(7)-)-METHYLTRANSFERASE NON-CATALYTIC SUBUNIT WDR4"/>
    <property type="match status" value="1"/>
</dbReference>
<keyword evidence="3" id="KW-0819">tRNA processing</keyword>
<evidence type="ECO:0000256" key="2">
    <source>
        <dbReference type="ARBA" id="ARBA00022574"/>
    </source>
</evidence>
<dbReference type="PANTHER" id="PTHR16288">
    <property type="entry name" value="WD40 REPEAT PROTEIN 4"/>
    <property type="match status" value="1"/>
</dbReference>